<dbReference type="InterPro" id="IPR043202">
    <property type="entry name" value="Band-7_stomatin-like"/>
</dbReference>
<dbReference type="FunFam" id="3.30.479.30:FF:000004">
    <property type="entry name" value="Putative membrane protease family, stomatin"/>
    <property type="match status" value="1"/>
</dbReference>
<dbReference type="InterPro" id="IPR036013">
    <property type="entry name" value="Band_7/SPFH_dom_sf"/>
</dbReference>
<organism evidence="3 4">
    <name type="scientific">Candidatus Gottesmanbacteria bacterium GW2011_GWA2_47_9</name>
    <dbReference type="NCBI Taxonomy" id="1618445"/>
    <lineage>
        <taxon>Bacteria</taxon>
        <taxon>Candidatus Gottesmaniibacteriota</taxon>
    </lineage>
</organism>
<evidence type="ECO:0000313" key="3">
    <source>
        <dbReference type="EMBL" id="KKU88212.1"/>
    </source>
</evidence>
<dbReference type="GO" id="GO:0005886">
    <property type="term" value="C:plasma membrane"/>
    <property type="evidence" value="ECO:0007669"/>
    <property type="project" value="InterPro"/>
</dbReference>
<dbReference type="PATRIC" id="fig|1618445.3.peg.358"/>
<dbReference type="Gene3D" id="3.30.479.30">
    <property type="entry name" value="Band 7 domain"/>
    <property type="match status" value="1"/>
</dbReference>
<protein>
    <submittedName>
        <fullName evidence="3">SPFH domain / Band 7 family protein</fullName>
    </submittedName>
</protein>
<dbReference type="PANTHER" id="PTHR10264">
    <property type="entry name" value="BAND 7 PROTEIN-RELATED"/>
    <property type="match status" value="1"/>
</dbReference>
<dbReference type="SMART" id="SM00244">
    <property type="entry name" value="PHB"/>
    <property type="match status" value="1"/>
</dbReference>
<evidence type="ECO:0000256" key="1">
    <source>
        <dbReference type="ARBA" id="ARBA00008164"/>
    </source>
</evidence>
<accession>A0A0G1U291</accession>
<dbReference type="Pfam" id="PF01145">
    <property type="entry name" value="Band_7"/>
    <property type="match status" value="1"/>
</dbReference>
<dbReference type="PRINTS" id="PR00721">
    <property type="entry name" value="STOMATIN"/>
</dbReference>
<feature type="domain" description="Band 7" evidence="2">
    <location>
        <begin position="20"/>
        <end position="177"/>
    </location>
</feature>
<gene>
    <name evidence="3" type="ORF">UY16_C0011G0005</name>
</gene>
<comment type="caution">
    <text evidence="3">The sequence shown here is derived from an EMBL/GenBank/DDBJ whole genome shotgun (WGS) entry which is preliminary data.</text>
</comment>
<dbReference type="EMBL" id="LCOY01000011">
    <property type="protein sequence ID" value="KKU88212.1"/>
    <property type="molecule type" value="Genomic_DNA"/>
</dbReference>
<dbReference type="GO" id="GO:0098552">
    <property type="term" value="C:side of membrane"/>
    <property type="evidence" value="ECO:0007669"/>
    <property type="project" value="UniProtKB-ARBA"/>
</dbReference>
<proteinExistence type="inferred from homology"/>
<dbReference type="Proteomes" id="UP000034739">
    <property type="component" value="Unassembled WGS sequence"/>
</dbReference>
<comment type="similarity">
    <text evidence="1">Belongs to the band 7/mec-2 family.</text>
</comment>
<dbReference type="SUPFAM" id="SSF117892">
    <property type="entry name" value="Band 7/SPFH domain"/>
    <property type="match status" value="1"/>
</dbReference>
<dbReference type="PANTHER" id="PTHR10264:SF19">
    <property type="entry name" value="AT06885P-RELATED"/>
    <property type="match status" value="1"/>
</dbReference>
<evidence type="ECO:0000313" key="4">
    <source>
        <dbReference type="Proteomes" id="UP000034739"/>
    </source>
</evidence>
<reference evidence="3 4" key="1">
    <citation type="journal article" date="2015" name="Nature">
        <title>rRNA introns, odd ribosomes, and small enigmatic genomes across a large radiation of phyla.</title>
        <authorList>
            <person name="Brown C.T."/>
            <person name="Hug L.A."/>
            <person name="Thomas B.C."/>
            <person name="Sharon I."/>
            <person name="Castelle C.J."/>
            <person name="Singh A."/>
            <person name="Wilkins M.J."/>
            <person name="Williams K.H."/>
            <person name="Banfield J.F."/>
        </authorList>
    </citation>
    <scope>NUCLEOTIDE SEQUENCE [LARGE SCALE GENOMIC DNA]</scope>
</reference>
<dbReference type="InterPro" id="IPR001972">
    <property type="entry name" value="Stomatin_HflK_fam"/>
</dbReference>
<name>A0A0G1U291_9BACT</name>
<dbReference type="CDD" id="cd08826">
    <property type="entry name" value="SPFH_eoslipins_u1"/>
    <property type="match status" value="1"/>
</dbReference>
<sequence>MIALGLSPFVLIALVVLLLASLRQINEYERGILFTMGRFSSVLTPGWRIVLPIFQSLQKVDVRTKVVEEPDQEAITKDNVSTKITAVLYYKITDAKKAILEVENFYSAVSQLAQTTMRNVIGEVDLDHLLTQRHDLAVKIQEQVEKAAHQWGLDVSSVELKDIKLPESMVRTMAKQAEAEREKRATIINSEGEVVASKNLALAAKTMADTPGAIHLRTLNSINDISSDQSNTVIFTVPLEILKAIEGFKKK</sequence>
<evidence type="ECO:0000259" key="2">
    <source>
        <dbReference type="SMART" id="SM00244"/>
    </source>
</evidence>
<dbReference type="AlphaFoldDB" id="A0A0G1U291"/>
<dbReference type="InterPro" id="IPR001107">
    <property type="entry name" value="Band_7"/>
</dbReference>
<dbReference type="Gene3D" id="6.10.250.2090">
    <property type="match status" value="1"/>
</dbReference>